<gene>
    <name evidence="2" type="ORF">VKT23_013072</name>
</gene>
<organism evidence="2 3">
    <name type="scientific">Marasmiellus scandens</name>
    <dbReference type="NCBI Taxonomy" id="2682957"/>
    <lineage>
        <taxon>Eukaryota</taxon>
        <taxon>Fungi</taxon>
        <taxon>Dikarya</taxon>
        <taxon>Basidiomycota</taxon>
        <taxon>Agaricomycotina</taxon>
        <taxon>Agaricomycetes</taxon>
        <taxon>Agaricomycetidae</taxon>
        <taxon>Agaricales</taxon>
        <taxon>Marasmiineae</taxon>
        <taxon>Omphalotaceae</taxon>
        <taxon>Marasmiellus</taxon>
    </lineage>
</organism>
<dbReference type="Pfam" id="PF20209">
    <property type="entry name" value="DUF6570"/>
    <property type="match status" value="1"/>
</dbReference>
<feature type="domain" description="DUF6570" evidence="1">
    <location>
        <begin position="65"/>
        <end position="212"/>
    </location>
</feature>
<proteinExistence type="predicted"/>
<evidence type="ECO:0000313" key="2">
    <source>
        <dbReference type="EMBL" id="KAK7450189.1"/>
    </source>
</evidence>
<dbReference type="InterPro" id="IPR046700">
    <property type="entry name" value="DUF6570"/>
</dbReference>
<name>A0ABR1J4F8_9AGAR</name>
<evidence type="ECO:0000313" key="3">
    <source>
        <dbReference type="Proteomes" id="UP001498398"/>
    </source>
</evidence>
<reference evidence="2 3" key="1">
    <citation type="submission" date="2024-01" db="EMBL/GenBank/DDBJ databases">
        <title>A draft genome for the cacao thread blight pathogen Marasmiellus scandens.</title>
        <authorList>
            <person name="Baruah I.K."/>
            <person name="Leung J."/>
            <person name="Bukari Y."/>
            <person name="Amoako-Attah I."/>
            <person name="Meinhardt L.W."/>
            <person name="Bailey B.A."/>
            <person name="Cohen S.P."/>
        </authorList>
    </citation>
    <scope>NUCLEOTIDE SEQUENCE [LARGE SCALE GENOMIC DNA]</scope>
    <source>
        <strain evidence="2 3">GH-19</strain>
    </source>
</reference>
<dbReference type="Proteomes" id="UP001498398">
    <property type="component" value="Unassembled WGS sequence"/>
</dbReference>
<keyword evidence="3" id="KW-1185">Reference proteome</keyword>
<sequence length="344" mass="37820">MRLKTNGNIVDPCWASGVVFESPIGCLPEYPHILLDPLGVKRVTTNEGEHVLLSLCKWCHRSLNNKKTPAHALANNLFTGTVPPVLKDLTLVEESMISLCRAKCCILKLKGDNDVGTDEGNIPVYAQRALKGNIIIFPQDPSSVAKVLPPSLDELAAPICILFIGSEPPTKKWLQEKAKPLGIRPGKVQAALQWLKLHNPLYKDVRIDYELLASIPSEGYQLPVHLELVEPSADEASLTSGYNPTEPDNSTFTPLNATDPQGGFERVVIQDVDTGASSNQLRAAALRHVRKNSAYVEVPHGSFPANEFNNTTLYPMIYPTLFPYGIGGIDDPRKSTKLSKKRHF</sequence>
<protein>
    <recommendedName>
        <fullName evidence="1">DUF6570 domain-containing protein</fullName>
    </recommendedName>
</protein>
<accession>A0ABR1J4F8</accession>
<comment type="caution">
    <text evidence="2">The sequence shown here is derived from an EMBL/GenBank/DDBJ whole genome shotgun (WGS) entry which is preliminary data.</text>
</comment>
<dbReference type="EMBL" id="JBANRG010000034">
    <property type="protein sequence ID" value="KAK7450189.1"/>
    <property type="molecule type" value="Genomic_DNA"/>
</dbReference>
<evidence type="ECO:0000259" key="1">
    <source>
        <dbReference type="Pfam" id="PF20209"/>
    </source>
</evidence>